<dbReference type="AlphaFoldDB" id="A0A368FBX5"/>
<evidence type="ECO:0000313" key="1">
    <source>
        <dbReference type="EMBL" id="RCN27677.1"/>
    </source>
</evidence>
<evidence type="ECO:0000313" key="2">
    <source>
        <dbReference type="Proteomes" id="UP000252519"/>
    </source>
</evidence>
<accession>A0A368FBX5</accession>
<name>A0A368FBX5_ANCCA</name>
<reference evidence="1 2" key="1">
    <citation type="submission" date="2014-10" db="EMBL/GenBank/DDBJ databases">
        <title>Draft genome of the hookworm Ancylostoma caninum.</title>
        <authorList>
            <person name="Mitreva M."/>
        </authorList>
    </citation>
    <scope>NUCLEOTIDE SEQUENCE [LARGE SCALE GENOMIC DNA]</scope>
    <source>
        <strain evidence="1 2">Baltimore</strain>
    </source>
</reference>
<gene>
    <name evidence="1" type="ORF">ANCCAN_26586</name>
</gene>
<sequence>MTSNPNVIVRDISKQVPDGPLVPSTIDLAPPTVRSTATALNDLLDAFLKSAAVNTPFSKEFPSDCEDTEISSEAA</sequence>
<protein>
    <submittedName>
        <fullName evidence="1">Uncharacterized protein</fullName>
    </submittedName>
</protein>
<organism evidence="1 2">
    <name type="scientific">Ancylostoma caninum</name>
    <name type="common">Dog hookworm</name>
    <dbReference type="NCBI Taxonomy" id="29170"/>
    <lineage>
        <taxon>Eukaryota</taxon>
        <taxon>Metazoa</taxon>
        <taxon>Ecdysozoa</taxon>
        <taxon>Nematoda</taxon>
        <taxon>Chromadorea</taxon>
        <taxon>Rhabditida</taxon>
        <taxon>Rhabditina</taxon>
        <taxon>Rhabditomorpha</taxon>
        <taxon>Strongyloidea</taxon>
        <taxon>Ancylostomatidae</taxon>
        <taxon>Ancylostomatinae</taxon>
        <taxon>Ancylostoma</taxon>
    </lineage>
</organism>
<comment type="caution">
    <text evidence="1">The sequence shown here is derived from an EMBL/GenBank/DDBJ whole genome shotgun (WGS) entry which is preliminary data.</text>
</comment>
<dbReference type="Proteomes" id="UP000252519">
    <property type="component" value="Unassembled WGS sequence"/>
</dbReference>
<dbReference type="EMBL" id="JOJR01003694">
    <property type="protein sequence ID" value="RCN27677.1"/>
    <property type="molecule type" value="Genomic_DNA"/>
</dbReference>
<proteinExistence type="predicted"/>
<keyword evidence="2" id="KW-1185">Reference proteome</keyword>